<dbReference type="InterPro" id="IPR019734">
    <property type="entry name" value="TPR_rpt"/>
</dbReference>
<feature type="compositionally biased region" description="Pro residues" evidence="3">
    <location>
        <begin position="88"/>
        <end position="105"/>
    </location>
</feature>
<evidence type="ECO:0000256" key="2">
    <source>
        <dbReference type="SAM" id="Coils"/>
    </source>
</evidence>
<dbReference type="InterPro" id="IPR011990">
    <property type="entry name" value="TPR-like_helical_dom_sf"/>
</dbReference>
<dbReference type="PROSITE" id="PS50966">
    <property type="entry name" value="ZF_SWIM"/>
    <property type="match status" value="1"/>
</dbReference>
<feature type="coiled-coil region" evidence="2">
    <location>
        <begin position="44"/>
        <end position="71"/>
    </location>
</feature>
<dbReference type="SUPFAM" id="SSF48452">
    <property type="entry name" value="TPR-like"/>
    <property type="match status" value="1"/>
</dbReference>
<gene>
    <name evidence="5" type="ORF">Vbra_14481</name>
</gene>
<dbReference type="SMART" id="SM01335">
    <property type="entry name" value="PADR1"/>
    <property type="match status" value="1"/>
</dbReference>
<evidence type="ECO:0000313" key="6">
    <source>
        <dbReference type="Proteomes" id="UP000041254"/>
    </source>
</evidence>
<organism evidence="5 6">
    <name type="scientific">Vitrella brassicaformis (strain CCMP3155)</name>
    <dbReference type="NCBI Taxonomy" id="1169540"/>
    <lineage>
        <taxon>Eukaryota</taxon>
        <taxon>Sar</taxon>
        <taxon>Alveolata</taxon>
        <taxon>Colpodellida</taxon>
        <taxon>Vitrellaceae</taxon>
        <taxon>Vitrella</taxon>
    </lineage>
</organism>
<dbReference type="SMART" id="SM00028">
    <property type="entry name" value="TPR"/>
    <property type="match status" value="2"/>
</dbReference>
<dbReference type="VEuPathDB" id="CryptoDB:Vbra_14481"/>
<feature type="compositionally biased region" description="Low complexity" evidence="3">
    <location>
        <begin position="72"/>
        <end position="84"/>
    </location>
</feature>
<keyword evidence="1" id="KW-0863">Zinc-finger</keyword>
<reference evidence="5 6" key="1">
    <citation type="submission" date="2014-11" db="EMBL/GenBank/DDBJ databases">
        <authorList>
            <person name="Zhu J."/>
            <person name="Qi W."/>
            <person name="Song R."/>
        </authorList>
    </citation>
    <scope>NUCLEOTIDE SEQUENCE [LARGE SCALE GENOMIC DNA]</scope>
</reference>
<proteinExistence type="predicted"/>
<dbReference type="OrthoDB" id="429950at2759"/>
<dbReference type="STRING" id="1169540.A0A0G4F644"/>
<evidence type="ECO:0000256" key="3">
    <source>
        <dbReference type="SAM" id="MobiDB-lite"/>
    </source>
</evidence>
<name>A0A0G4F644_VITBC</name>
<feature type="region of interest" description="Disordered" evidence="3">
    <location>
        <begin position="72"/>
        <end position="298"/>
    </location>
</feature>
<evidence type="ECO:0000259" key="4">
    <source>
        <dbReference type="PROSITE" id="PS50966"/>
    </source>
</evidence>
<dbReference type="InterPro" id="IPR007527">
    <property type="entry name" value="Znf_SWIM"/>
</dbReference>
<dbReference type="AlphaFoldDB" id="A0A0G4F644"/>
<dbReference type="PANTHER" id="PTHR23330">
    <property type="entry name" value="P300 TRANSCRIPTIONAL COFACTOR JMY-RELATED"/>
    <property type="match status" value="1"/>
</dbReference>
<keyword evidence="2" id="KW-0175">Coiled coil</keyword>
<protein>
    <recommendedName>
        <fullName evidence="4">SWIM-type domain-containing protein</fullName>
    </recommendedName>
</protein>
<dbReference type="PANTHER" id="PTHR23330:SF9">
    <property type="entry name" value="PROLINE-RICH PROTEIN 11"/>
    <property type="match status" value="1"/>
</dbReference>
<keyword evidence="1" id="KW-0862">Zinc</keyword>
<dbReference type="Proteomes" id="UP000041254">
    <property type="component" value="Unassembled WGS sequence"/>
</dbReference>
<feature type="region of interest" description="Disordered" evidence="3">
    <location>
        <begin position="435"/>
        <end position="482"/>
    </location>
</feature>
<evidence type="ECO:0000256" key="1">
    <source>
        <dbReference type="PROSITE-ProRule" id="PRU00325"/>
    </source>
</evidence>
<dbReference type="Gene3D" id="1.25.40.10">
    <property type="entry name" value="Tetratricopeptide repeat domain"/>
    <property type="match status" value="1"/>
</dbReference>
<evidence type="ECO:0000313" key="5">
    <source>
        <dbReference type="EMBL" id="CEM07568.1"/>
    </source>
</evidence>
<feature type="compositionally biased region" description="Basic and acidic residues" evidence="3">
    <location>
        <begin position="198"/>
        <end position="210"/>
    </location>
</feature>
<dbReference type="Gene3D" id="3.90.640.80">
    <property type="match status" value="1"/>
</dbReference>
<dbReference type="GO" id="GO:0008270">
    <property type="term" value="F:zinc ion binding"/>
    <property type="evidence" value="ECO:0007669"/>
    <property type="project" value="UniProtKB-KW"/>
</dbReference>
<dbReference type="EMBL" id="CDMY01000376">
    <property type="protein sequence ID" value="CEM07568.1"/>
    <property type="molecule type" value="Genomic_DNA"/>
</dbReference>
<feature type="domain" description="SWIM-type" evidence="4">
    <location>
        <begin position="621"/>
        <end position="660"/>
    </location>
</feature>
<keyword evidence="6" id="KW-1185">Reference proteome</keyword>
<accession>A0A0G4F644</accession>
<keyword evidence="1" id="KW-0479">Metal-binding</keyword>
<sequence length="789" mass="84876">MNVSSPQGQFGCFCEDVGCAFMRDLEQQGMSGVAAHFRLLHTAHREFQSQLQSLKHENAVLKQEVVHLKKSLTSASSSARGSLADRNPLPPPLPPPHPTPPPHPSSPSRLFAGRSQGKRSIADEEAAKALPAAADDEVQEITPPSPKRPRTDGGGGQGYLGAEQIDDDDDDEMTMRPAIDDEITMRPQAAVEPQLQPADKEEREGQREAPGEGEGEGEGGVNHEAPACVAMDVDQQPSTPVREPPKTDDDRDDGSGSQTQQPAQPVPPPAPNTQAREQRQQQPAKGGGDKEASGGSSLEELRVWAKAEAGRARKLINDGRHDEGLAAVDAMLSKVGYQQDGTLNGILGMANSNKAAVLTLKGQFEAALQAANLSVALCPGWPKGRLIRGNVYRKQGNLEAATAEYHAIIAMEENFSGSAEDARKAKEDARQNLSRIAAAKPPPRPPHPGKKSAPAHTPTPAGSAAQGQRKGNGVRTKSEPKAAAAAAAVAASAAVKRESEAEGGKVERGGRDQGLLVWSGKVCREQCPYSAIRAVSSVVERTVRVMRLQRGSPMYNTVKAIVDDRRLTEMRITRYPADTSSGTPTLLLVRGQVCVGRGGNGEKLEVEIRLPEVGEGEDSQSEGTEEAAAKFVKTKCTCPLGRSPGMGMCQHVSALVLWLRECLRAPFANGSHANGRQITLNPADERRAIEEAKGRLSRRTVEELKTLLRLNNQSVTGDKAQLVARAADREVRGAIPKCPKCKAYYLRYREPDRGSGTQGVYYCPGRPQYDEDFCGYESSDVQRIPWRLS</sequence>
<dbReference type="InParanoid" id="A0A0G4F644"/>